<reference evidence="3 4" key="1">
    <citation type="submission" date="2018-03" db="EMBL/GenBank/DDBJ databases">
        <title>Chitinolytic properties of Streptosporangium nondiastaticum TBG75A20.</title>
        <authorList>
            <person name="Gayathri V."/>
            <person name="Shiburaj S."/>
        </authorList>
    </citation>
    <scope>NUCLEOTIDE SEQUENCE [LARGE SCALE GENOMIC DNA]</scope>
    <source>
        <strain evidence="3 4">TBG75A20</strain>
    </source>
</reference>
<dbReference type="SUPFAM" id="SSF69304">
    <property type="entry name" value="Tricorn protease N-terminal domain"/>
    <property type="match status" value="1"/>
</dbReference>
<dbReference type="AlphaFoldDB" id="A0A9X7JRD8"/>
<evidence type="ECO:0000313" key="3">
    <source>
        <dbReference type="EMBL" id="PSJ28291.1"/>
    </source>
</evidence>
<dbReference type="Proteomes" id="UP000242427">
    <property type="component" value="Unassembled WGS sequence"/>
</dbReference>
<dbReference type="OrthoDB" id="3915799at2"/>
<organism evidence="3 4">
    <name type="scientific">Streptosporangium nondiastaticum</name>
    <dbReference type="NCBI Taxonomy" id="35764"/>
    <lineage>
        <taxon>Bacteria</taxon>
        <taxon>Bacillati</taxon>
        <taxon>Actinomycetota</taxon>
        <taxon>Actinomycetes</taxon>
        <taxon>Streptosporangiales</taxon>
        <taxon>Streptosporangiaceae</taxon>
        <taxon>Streptosporangium</taxon>
    </lineage>
</organism>
<name>A0A9X7JRD8_9ACTN</name>
<dbReference type="EMBL" id="PXWG01000025">
    <property type="protein sequence ID" value="PSJ28291.1"/>
    <property type="molecule type" value="Genomic_DNA"/>
</dbReference>
<evidence type="ECO:0000313" key="4">
    <source>
        <dbReference type="Proteomes" id="UP000242427"/>
    </source>
</evidence>
<protein>
    <submittedName>
        <fullName evidence="3">Uncharacterized protein</fullName>
    </submittedName>
</protein>
<evidence type="ECO:0000256" key="1">
    <source>
        <dbReference type="ARBA" id="ARBA00009820"/>
    </source>
</evidence>
<sequence>MVGTAAPHAIRHAERPANPLRNHRARPPCGRRGPAGAHGDGRAGPRSHGRLRASGVPAPLPAREHRTGARRLVPFRRPACAGATRVGRVRSRLYVTAFLAALALTACSSSGSPQPPAPSDGRAATRSDGAQLLYRGKGRASAQNPAFSPDGKSVLFTLFEDGYNEGAAALRVLPLQGGDAAGRPKTLLDEADKAAVNLPGSSWHPSAGVTFASDREGGRDEVWVMPPGGGRPSRVTEHSGDSGYLEPSFSPDGTWIVFQEIREKGADPGDGGSALGSLWKVRRDGTGRTRLLDGPATGTDNRQPNWSPKGDRLVFQRRERGARAWALYVMNADGSGLRRLTDGPGEHTDPSWSPDGGSVVFSSTAGGLEVPQIFVIPAGGGRPVRVTTRDGDYDGAPSWSPDGRWIAFESHAGDEDRPTSLWRIPAPGTDGP</sequence>
<dbReference type="PANTHER" id="PTHR36842:SF1">
    <property type="entry name" value="PROTEIN TOLB"/>
    <property type="match status" value="1"/>
</dbReference>
<gene>
    <name evidence="3" type="ORF">B7P34_12975</name>
</gene>
<accession>A0A9X7JRD8</accession>
<dbReference type="Pfam" id="PF07676">
    <property type="entry name" value="PD40"/>
    <property type="match status" value="5"/>
</dbReference>
<comment type="similarity">
    <text evidence="1">Belongs to the TolB family.</text>
</comment>
<proteinExistence type="inferred from homology"/>
<comment type="caution">
    <text evidence="3">The sequence shown here is derived from an EMBL/GenBank/DDBJ whole genome shotgun (WGS) entry which is preliminary data.</text>
</comment>
<feature type="compositionally biased region" description="Low complexity" evidence="2">
    <location>
        <begin position="27"/>
        <end position="37"/>
    </location>
</feature>
<dbReference type="InterPro" id="IPR011659">
    <property type="entry name" value="WD40"/>
</dbReference>
<feature type="region of interest" description="Disordered" evidence="2">
    <location>
        <begin position="287"/>
        <end position="309"/>
    </location>
</feature>
<feature type="region of interest" description="Disordered" evidence="2">
    <location>
        <begin position="1"/>
        <end position="62"/>
    </location>
</feature>
<dbReference type="Gene3D" id="2.120.10.30">
    <property type="entry name" value="TolB, C-terminal domain"/>
    <property type="match status" value="2"/>
</dbReference>
<feature type="region of interest" description="Disordered" evidence="2">
    <location>
        <begin position="225"/>
        <end position="246"/>
    </location>
</feature>
<dbReference type="InterPro" id="IPR011042">
    <property type="entry name" value="6-blade_b-propeller_TolB-like"/>
</dbReference>
<feature type="region of interest" description="Disordered" evidence="2">
    <location>
        <begin position="410"/>
        <end position="432"/>
    </location>
</feature>
<dbReference type="PANTHER" id="PTHR36842">
    <property type="entry name" value="PROTEIN TOLB HOMOLOG"/>
    <property type="match status" value="1"/>
</dbReference>
<evidence type="ECO:0000256" key="2">
    <source>
        <dbReference type="SAM" id="MobiDB-lite"/>
    </source>
</evidence>
<keyword evidence="4" id="KW-1185">Reference proteome</keyword>